<gene>
    <name evidence="2" type="ORF">EV652_106326</name>
</gene>
<name>A0A4V2RZU2_9ACTN</name>
<dbReference type="GO" id="GO:0071949">
    <property type="term" value="F:FAD binding"/>
    <property type="evidence" value="ECO:0007669"/>
    <property type="project" value="InterPro"/>
</dbReference>
<dbReference type="PANTHER" id="PTHR42685">
    <property type="entry name" value="GERANYLGERANYL DIPHOSPHATE REDUCTASE"/>
    <property type="match status" value="1"/>
</dbReference>
<dbReference type="InterPro" id="IPR002938">
    <property type="entry name" value="FAD-bd"/>
</dbReference>
<dbReference type="RefSeq" id="WP_132210532.1">
    <property type="nucleotide sequence ID" value="NZ_SLWN01000006.1"/>
</dbReference>
<feature type="domain" description="FAD-binding" evidence="1">
    <location>
        <begin position="8"/>
        <end position="343"/>
    </location>
</feature>
<dbReference type="SUPFAM" id="SSF51905">
    <property type="entry name" value="FAD/NAD(P)-binding domain"/>
    <property type="match status" value="1"/>
</dbReference>
<dbReference type="Pfam" id="PF01494">
    <property type="entry name" value="FAD_binding_3"/>
    <property type="match status" value="1"/>
</dbReference>
<dbReference type="AlphaFoldDB" id="A0A4V2RZU2"/>
<dbReference type="InterPro" id="IPR036188">
    <property type="entry name" value="FAD/NAD-bd_sf"/>
</dbReference>
<evidence type="ECO:0000313" key="3">
    <source>
        <dbReference type="Proteomes" id="UP000294508"/>
    </source>
</evidence>
<dbReference type="EMBL" id="SLWN01000006">
    <property type="protein sequence ID" value="TCO28340.1"/>
    <property type="molecule type" value="Genomic_DNA"/>
</dbReference>
<keyword evidence="3" id="KW-1185">Reference proteome</keyword>
<dbReference type="OrthoDB" id="103324at2"/>
<dbReference type="InterPro" id="IPR050407">
    <property type="entry name" value="Geranylgeranyl_reductase"/>
</dbReference>
<sequence>MHSLNRRHDVVVVGARAAGAATALLLARQGHDVVLVDRDEFPSDTLSTHQLARSGVVQLQRWGLLDAVLDSGAPAIRQVTFTAEGQSITRPVKDSAGVDLLIAPRRHILDTLVAEAAVDAGAQLWLGVTIDGVHVDHAGRATGVHGHDRAGTPVDLTARFVVGADGLGSRVARAVGAEIIEDRGAWGAAQYAYYDQLPWDGIELIVADRALTGVFPTHHGEACVWICSPIEDAHRARRRSESREDAFTSYLELVAPALAERLRAGRRTSPVAGMFRAPNFIRRAHGPGWALVGDAGYHRDPVTGHGMSDAYRDAELLAAALHRALRGDLDALSDYQRQRDRALRPVFELTVALATYPPVPEFVTLQKELGRALDAEASELAAWPPLSSGYLAAV</sequence>
<dbReference type="PRINTS" id="PR00420">
    <property type="entry name" value="RNGMNOXGNASE"/>
</dbReference>
<protein>
    <submittedName>
        <fullName evidence="2">Flavin-dependent dehydrogenase</fullName>
    </submittedName>
</protein>
<reference evidence="2 3" key="1">
    <citation type="journal article" date="2015" name="Stand. Genomic Sci.">
        <title>Genomic Encyclopedia of Bacterial and Archaeal Type Strains, Phase III: the genomes of soil and plant-associated and newly described type strains.</title>
        <authorList>
            <person name="Whitman W.B."/>
            <person name="Woyke T."/>
            <person name="Klenk H.P."/>
            <person name="Zhou Y."/>
            <person name="Lilburn T.G."/>
            <person name="Beck B.J."/>
            <person name="De Vos P."/>
            <person name="Vandamme P."/>
            <person name="Eisen J.A."/>
            <person name="Garrity G."/>
            <person name="Hugenholtz P."/>
            <person name="Kyrpides N.C."/>
        </authorList>
    </citation>
    <scope>NUCLEOTIDE SEQUENCE [LARGE SCALE GENOMIC DNA]</scope>
    <source>
        <strain evidence="2 3">VKM Ac-2572</strain>
    </source>
</reference>
<dbReference type="Proteomes" id="UP000294508">
    <property type="component" value="Unassembled WGS sequence"/>
</dbReference>
<evidence type="ECO:0000313" key="2">
    <source>
        <dbReference type="EMBL" id="TCO28340.1"/>
    </source>
</evidence>
<organism evidence="2 3">
    <name type="scientific">Kribbella steppae</name>
    <dbReference type="NCBI Taxonomy" id="2512223"/>
    <lineage>
        <taxon>Bacteria</taxon>
        <taxon>Bacillati</taxon>
        <taxon>Actinomycetota</taxon>
        <taxon>Actinomycetes</taxon>
        <taxon>Propionibacteriales</taxon>
        <taxon>Kribbellaceae</taxon>
        <taxon>Kribbella</taxon>
    </lineage>
</organism>
<comment type="caution">
    <text evidence="2">The sequence shown here is derived from an EMBL/GenBank/DDBJ whole genome shotgun (WGS) entry which is preliminary data.</text>
</comment>
<evidence type="ECO:0000259" key="1">
    <source>
        <dbReference type="Pfam" id="PF01494"/>
    </source>
</evidence>
<dbReference type="Gene3D" id="3.50.50.60">
    <property type="entry name" value="FAD/NAD(P)-binding domain"/>
    <property type="match status" value="1"/>
</dbReference>
<accession>A0A4V2RZU2</accession>
<dbReference type="PANTHER" id="PTHR42685:SF22">
    <property type="entry name" value="CONDITIONED MEDIUM FACTOR RECEPTOR 1"/>
    <property type="match status" value="1"/>
</dbReference>
<proteinExistence type="predicted"/>